<evidence type="ECO:0000256" key="1">
    <source>
        <dbReference type="SAM" id="SignalP"/>
    </source>
</evidence>
<organism evidence="2 3">
    <name type="scientific">Duganella vulcania</name>
    <dbReference type="NCBI Taxonomy" id="2692166"/>
    <lineage>
        <taxon>Bacteria</taxon>
        <taxon>Pseudomonadati</taxon>
        <taxon>Pseudomonadota</taxon>
        <taxon>Betaproteobacteria</taxon>
        <taxon>Burkholderiales</taxon>
        <taxon>Oxalobacteraceae</taxon>
        <taxon>Telluria group</taxon>
        <taxon>Duganella</taxon>
    </lineage>
</organism>
<accession>A0A845HGD3</accession>
<protein>
    <submittedName>
        <fullName evidence="2">Transporter substrate-binding domain-containing protein</fullName>
    </submittedName>
</protein>
<name>A0A845HGD3_9BURK</name>
<keyword evidence="1" id="KW-0732">Signal</keyword>
<dbReference type="RefSeq" id="WP_161089276.1">
    <property type="nucleotide sequence ID" value="NZ_WWCV01000009.1"/>
</dbReference>
<reference evidence="2 3" key="1">
    <citation type="submission" date="2019-12" db="EMBL/GenBank/DDBJ databases">
        <title>Novel species isolated from a subtropical stream in China.</title>
        <authorList>
            <person name="Lu H."/>
        </authorList>
    </citation>
    <scope>NUCLEOTIDE SEQUENCE [LARGE SCALE GENOMIC DNA]</scope>
    <source>
        <strain evidence="2 3">FT107W</strain>
    </source>
</reference>
<dbReference type="SUPFAM" id="SSF53850">
    <property type="entry name" value="Periplasmic binding protein-like II"/>
    <property type="match status" value="1"/>
</dbReference>
<proteinExistence type="predicted"/>
<dbReference type="Proteomes" id="UP000484875">
    <property type="component" value="Unassembled WGS sequence"/>
</dbReference>
<dbReference type="EMBL" id="WWCV01000009">
    <property type="protein sequence ID" value="MYN16569.1"/>
    <property type="molecule type" value="Genomic_DNA"/>
</dbReference>
<dbReference type="Gene3D" id="3.40.190.10">
    <property type="entry name" value="Periplasmic binding protein-like II"/>
    <property type="match status" value="2"/>
</dbReference>
<evidence type="ECO:0000313" key="3">
    <source>
        <dbReference type="Proteomes" id="UP000484875"/>
    </source>
</evidence>
<dbReference type="AlphaFoldDB" id="A0A845HGD3"/>
<feature type="chain" id="PRO_5032666143" evidence="1">
    <location>
        <begin position="24"/>
        <end position="256"/>
    </location>
</feature>
<feature type="signal peptide" evidence="1">
    <location>
        <begin position="1"/>
        <end position="23"/>
    </location>
</feature>
<sequence>MKSALASILILLGCCRDLACAQAAEVLTAWTYYAAPPFLTDARSNAGLDRDLVAYLNQKLAGKYEVRLMFVPRARLGSMLDTGARGMVLFAPSVIFDGPAGGKYLWTSALFDDRQDLLSRASAPFEYDGPGSLHGVRFGAMLGHSYPALAEDVASGRIHAHRNNNEGALLKMLLMQRLDVITLADSSVRYLVRNDASIAGKIHVSKQNLGSYTRHLMFQQGMTRERDDIEEVVARMDGDPAWLAILRKYGLTHGAR</sequence>
<comment type="caution">
    <text evidence="2">The sequence shown here is derived from an EMBL/GenBank/DDBJ whole genome shotgun (WGS) entry which is preliminary data.</text>
</comment>
<evidence type="ECO:0000313" key="2">
    <source>
        <dbReference type="EMBL" id="MYN16569.1"/>
    </source>
</evidence>
<gene>
    <name evidence="2" type="ORF">GTP81_07370</name>
</gene>
<keyword evidence="3" id="KW-1185">Reference proteome</keyword>